<feature type="compositionally biased region" description="Basic and acidic residues" evidence="1">
    <location>
        <begin position="273"/>
        <end position="282"/>
    </location>
</feature>
<dbReference type="EMBL" id="MU006290">
    <property type="protein sequence ID" value="KAF2855676.1"/>
    <property type="molecule type" value="Genomic_DNA"/>
</dbReference>
<evidence type="ECO:0000313" key="2">
    <source>
        <dbReference type="EMBL" id="KAF2855676.1"/>
    </source>
</evidence>
<gene>
    <name evidence="2" type="ORF">T440DRAFT_160369</name>
</gene>
<proteinExistence type="predicted"/>
<protein>
    <submittedName>
        <fullName evidence="2">Uncharacterized protein</fullName>
    </submittedName>
</protein>
<feature type="region of interest" description="Disordered" evidence="1">
    <location>
        <begin position="262"/>
        <end position="282"/>
    </location>
</feature>
<reference evidence="2" key="1">
    <citation type="submission" date="2020-01" db="EMBL/GenBank/DDBJ databases">
        <authorList>
            <consortium name="DOE Joint Genome Institute"/>
            <person name="Haridas S."/>
            <person name="Albert R."/>
            <person name="Binder M."/>
            <person name="Bloem J."/>
            <person name="Labutti K."/>
            <person name="Salamov A."/>
            <person name="Andreopoulos B."/>
            <person name="Baker S.E."/>
            <person name="Barry K."/>
            <person name="Bills G."/>
            <person name="Bluhm B.H."/>
            <person name="Cannon C."/>
            <person name="Castanera R."/>
            <person name="Culley D.E."/>
            <person name="Daum C."/>
            <person name="Ezra D."/>
            <person name="Gonzalez J.B."/>
            <person name="Henrissat B."/>
            <person name="Kuo A."/>
            <person name="Liang C."/>
            <person name="Lipzen A."/>
            <person name="Lutzoni F."/>
            <person name="Magnuson J."/>
            <person name="Mondo S."/>
            <person name="Nolan M."/>
            <person name="Ohm R."/>
            <person name="Pangilinan J."/>
            <person name="Park H.-J."/>
            <person name="Ramirez L."/>
            <person name="Alfaro M."/>
            <person name="Sun H."/>
            <person name="Tritt A."/>
            <person name="Yoshinaga Y."/>
            <person name="Zwiers L.-H."/>
            <person name="Turgeon B.G."/>
            <person name="Goodwin S.B."/>
            <person name="Spatafora J.W."/>
            <person name="Crous P.W."/>
            <person name="Grigoriev I.V."/>
        </authorList>
    </citation>
    <scope>NUCLEOTIDE SEQUENCE</scope>
    <source>
        <strain evidence="2">IPT5</strain>
    </source>
</reference>
<dbReference type="AlphaFoldDB" id="A0A6A7BJJ1"/>
<evidence type="ECO:0000313" key="3">
    <source>
        <dbReference type="Proteomes" id="UP000799423"/>
    </source>
</evidence>
<evidence type="ECO:0000256" key="1">
    <source>
        <dbReference type="SAM" id="MobiDB-lite"/>
    </source>
</evidence>
<organism evidence="2 3">
    <name type="scientific">Plenodomus tracheiphilus IPT5</name>
    <dbReference type="NCBI Taxonomy" id="1408161"/>
    <lineage>
        <taxon>Eukaryota</taxon>
        <taxon>Fungi</taxon>
        <taxon>Dikarya</taxon>
        <taxon>Ascomycota</taxon>
        <taxon>Pezizomycotina</taxon>
        <taxon>Dothideomycetes</taxon>
        <taxon>Pleosporomycetidae</taxon>
        <taxon>Pleosporales</taxon>
        <taxon>Pleosporineae</taxon>
        <taxon>Leptosphaeriaceae</taxon>
        <taxon>Plenodomus</taxon>
    </lineage>
</organism>
<name>A0A6A7BJJ1_9PLEO</name>
<dbReference type="Proteomes" id="UP000799423">
    <property type="component" value="Unassembled WGS sequence"/>
</dbReference>
<sequence>MRPSLFRRRGWGGKIGWLGWEHIGGDGTPTVRPGWIRMRVALADSPIPRCRPCRLSGSAAGAVARRVEVEDWLIIHGRIHAWTWAGRPLGVCVCVCVCACVSRRRPGMAWHQTQPVIRYRSMPTAPRSCRHPSACSVDAGPFSKKAASALYARSNRGSVCGPACRWLQDAAGRCRTRAGLGELKRRLVEMLGVIRRGTTKVAHNIPATLCDHRHPRPRPSVFLPFFSCHHQPTSIPPPFTCPPPTCPVPPSPRCRLVPAVTGRRSQHLRHPPHRDSPSHCCV</sequence>
<keyword evidence="3" id="KW-1185">Reference proteome</keyword>
<accession>A0A6A7BJJ1</accession>